<gene>
    <name evidence="6" type="ORF">Snoj_07420</name>
</gene>
<protein>
    <submittedName>
        <fullName evidence="6">Ferredoxin</fullName>
    </submittedName>
</protein>
<evidence type="ECO:0000256" key="2">
    <source>
        <dbReference type="ARBA" id="ARBA00022723"/>
    </source>
</evidence>
<reference evidence="7" key="1">
    <citation type="submission" date="2023-07" db="EMBL/GenBank/DDBJ databases">
        <title>Whole genome shotgun sequence of Streptomyces nojiriensis NBRC 13794.</title>
        <authorList>
            <person name="Komaki H."/>
            <person name="Tamura T."/>
        </authorList>
    </citation>
    <scope>NUCLEOTIDE SEQUENCE [LARGE SCALE GENOMIC DNA]</scope>
    <source>
        <strain evidence="7">NBRC 13794</strain>
    </source>
</reference>
<accession>A0ABQ3SFC2</accession>
<evidence type="ECO:0000256" key="1">
    <source>
        <dbReference type="ARBA" id="ARBA00022485"/>
    </source>
</evidence>
<dbReference type="PROSITE" id="PS00198">
    <property type="entry name" value="4FE4S_FER_1"/>
    <property type="match status" value="2"/>
</dbReference>
<keyword evidence="4" id="KW-0411">Iron-sulfur</keyword>
<dbReference type="SUPFAM" id="SSF54862">
    <property type="entry name" value="4Fe-4S ferredoxins"/>
    <property type="match status" value="1"/>
</dbReference>
<evidence type="ECO:0000313" key="6">
    <source>
        <dbReference type="EMBL" id="GHI66824.1"/>
    </source>
</evidence>
<dbReference type="InterPro" id="IPR017896">
    <property type="entry name" value="4Fe4S_Fe-S-bd"/>
</dbReference>
<dbReference type="EMBL" id="BNEC01000003">
    <property type="protein sequence ID" value="GHI66824.1"/>
    <property type="molecule type" value="Genomic_DNA"/>
</dbReference>
<dbReference type="Gene3D" id="3.30.70.20">
    <property type="match status" value="1"/>
</dbReference>
<evidence type="ECO:0000259" key="5">
    <source>
        <dbReference type="PROSITE" id="PS51379"/>
    </source>
</evidence>
<dbReference type="Proteomes" id="UP000613974">
    <property type="component" value="Unassembled WGS sequence"/>
</dbReference>
<dbReference type="PANTHER" id="PTHR43687">
    <property type="entry name" value="ADENYLYLSULFATE REDUCTASE, BETA SUBUNIT"/>
    <property type="match status" value="1"/>
</dbReference>
<proteinExistence type="predicted"/>
<organism evidence="6 7">
    <name type="scientific">Streptomyces nojiriensis</name>
    <dbReference type="NCBI Taxonomy" id="66374"/>
    <lineage>
        <taxon>Bacteria</taxon>
        <taxon>Bacillati</taxon>
        <taxon>Actinomycetota</taxon>
        <taxon>Actinomycetes</taxon>
        <taxon>Kitasatosporales</taxon>
        <taxon>Streptomycetaceae</taxon>
        <taxon>Streptomyces</taxon>
    </lineage>
</organism>
<comment type="caution">
    <text evidence="6">The sequence shown here is derived from an EMBL/GenBank/DDBJ whole genome shotgun (WGS) entry which is preliminary data.</text>
</comment>
<dbReference type="Pfam" id="PF12838">
    <property type="entry name" value="Fer4_7"/>
    <property type="match status" value="1"/>
</dbReference>
<evidence type="ECO:0000256" key="3">
    <source>
        <dbReference type="ARBA" id="ARBA00023004"/>
    </source>
</evidence>
<feature type="domain" description="4Fe-4S ferredoxin-type" evidence="5">
    <location>
        <begin position="12"/>
        <end position="42"/>
    </location>
</feature>
<dbReference type="PANTHER" id="PTHR43687:SF5">
    <property type="entry name" value="4FE-4S FERREDOXIN-TYPE DOMAIN-CONTAINING PROTEIN"/>
    <property type="match status" value="1"/>
</dbReference>
<keyword evidence="3" id="KW-0408">Iron</keyword>
<keyword evidence="1" id="KW-0004">4Fe-4S</keyword>
<keyword evidence="7" id="KW-1185">Reference proteome</keyword>
<feature type="domain" description="4Fe-4S ferredoxin-type" evidence="5">
    <location>
        <begin position="43"/>
        <end position="73"/>
    </location>
</feature>
<evidence type="ECO:0000256" key="4">
    <source>
        <dbReference type="ARBA" id="ARBA00023014"/>
    </source>
</evidence>
<name>A0ABQ3SFC2_9ACTN</name>
<dbReference type="InterPro" id="IPR050572">
    <property type="entry name" value="Fe-S_Ferredoxin"/>
</dbReference>
<sequence>MDQARGEDGGGGVIELVSAGRCIACDKCVEVCPTDVFERGPEGIPLLARQEDCQTCFLCEANCPVDALFVAPLTRPLPDDPAVRDEAGLVSRGLLGSYRRHIGWGEGRTPGSLRAIGPPLGRAAPPITS</sequence>
<dbReference type="InterPro" id="IPR017900">
    <property type="entry name" value="4Fe4S_Fe_S_CS"/>
</dbReference>
<dbReference type="PROSITE" id="PS51379">
    <property type="entry name" value="4FE4S_FER_2"/>
    <property type="match status" value="2"/>
</dbReference>
<evidence type="ECO:0000313" key="7">
    <source>
        <dbReference type="Proteomes" id="UP000613974"/>
    </source>
</evidence>
<keyword evidence="2" id="KW-0479">Metal-binding</keyword>